<dbReference type="InterPro" id="IPR019079">
    <property type="entry name" value="Capsule_synth_CapA"/>
</dbReference>
<evidence type="ECO:0000313" key="2">
    <source>
        <dbReference type="EMBL" id="AWV48459.1"/>
    </source>
</evidence>
<gene>
    <name evidence="2" type="ORF">DIJ64_11495</name>
</gene>
<feature type="domain" description="Capsule synthesis protein CapA" evidence="1">
    <location>
        <begin position="1"/>
        <end position="24"/>
    </location>
</feature>
<evidence type="ECO:0000313" key="3">
    <source>
        <dbReference type="Proteomes" id="UP000249682"/>
    </source>
</evidence>
<evidence type="ECO:0000259" key="1">
    <source>
        <dbReference type="Pfam" id="PF09587"/>
    </source>
</evidence>
<proteinExistence type="predicted"/>
<name>A0AAD0P8H5_MYCLR</name>
<reference evidence="2 3" key="1">
    <citation type="submission" date="2018-05" db="EMBL/GenBank/DDBJ databases">
        <title>Evolution of small genomes with special reference to Mycobacterium leprae.</title>
        <authorList>
            <person name="Mohanty P.S."/>
            <person name="Bansal A.K."/>
            <person name="Gupta U.D."/>
            <person name="Naaz F."/>
            <person name="Dwivedi V.D."/>
            <person name="Singh H."/>
            <person name="Gupta G."/>
            <person name="Sharma S."/>
            <person name="Arora M."/>
        </authorList>
    </citation>
    <scope>NUCLEOTIDE SEQUENCE [LARGE SCALE GENOMIC DNA]</scope>
    <source>
        <strain evidence="2 3">MRHRU-235-G</strain>
    </source>
</reference>
<dbReference type="RefSeq" id="WP_111481069.1">
    <property type="nucleotide sequence ID" value="NZ_CP029543.1"/>
</dbReference>
<sequence length="27" mass="2973">MCVLANNHILDFGYQGLTDTVVTFTTV</sequence>
<protein>
    <recommendedName>
        <fullName evidence="1">Capsule synthesis protein CapA domain-containing protein</fullName>
    </recommendedName>
</protein>
<dbReference type="AlphaFoldDB" id="A0AAD0P8H5"/>
<organism evidence="2 3">
    <name type="scientific">Mycobacterium leprae</name>
    <dbReference type="NCBI Taxonomy" id="1769"/>
    <lineage>
        <taxon>Bacteria</taxon>
        <taxon>Bacillati</taxon>
        <taxon>Actinomycetota</taxon>
        <taxon>Actinomycetes</taxon>
        <taxon>Mycobacteriales</taxon>
        <taxon>Mycobacteriaceae</taxon>
        <taxon>Mycobacterium</taxon>
    </lineage>
</organism>
<dbReference type="EMBL" id="CP029543">
    <property type="protein sequence ID" value="AWV48459.1"/>
    <property type="molecule type" value="Genomic_DNA"/>
</dbReference>
<dbReference type="Proteomes" id="UP000249682">
    <property type="component" value="Chromosome"/>
</dbReference>
<accession>A0AAD0P8H5</accession>
<dbReference type="Pfam" id="PF09587">
    <property type="entry name" value="PGA_cap"/>
    <property type="match status" value="1"/>
</dbReference>